<dbReference type="GO" id="GO:0005737">
    <property type="term" value="C:cytoplasm"/>
    <property type="evidence" value="ECO:0007669"/>
    <property type="project" value="UniProtKB-SubCell"/>
</dbReference>
<feature type="active site" evidence="2 3">
    <location>
        <position position="348"/>
    </location>
</feature>
<dbReference type="EC" id="2.3.1.31" evidence="2"/>
<keyword evidence="2" id="KW-0028">Amino-acid biosynthesis</keyword>
<sequence>MTPGTHPSIPKPTFEGDFQLDEVVSLESGEVLCRPTQHYAMYGQLNEARDNAVLVCHALSGSALVAEWWPQLFAPGGLLDLKRDCVIGINIFGSCYGSTGPGSIDPQTGNKYGPTFPLINVRDIVRAQAKLIDSLGIRKLKLAIGASIGGMQVLEWAILFPECVARAISIGVAPLGAMGLGLNHLQRQAIQLDPKWKGGHYAPEDAPRGGLALARALGVISYKSVELFEQRFNRKPNRNGENPWISTAAGQNGRFDVAGFLDYQGEKFNARFDPNSYISITRTMDIFDPVRAHTSPYAAYERIQAHLTLVGISTDWLFPPEDIRSLAAIIGAAGVRCDYREMASLHGHDAFLAEPEQLVRLLTPVFE</sequence>
<dbReference type="InterPro" id="IPR008220">
    <property type="entry name" value="HAT_MetX-like"/>
</dbReference>
<dbReference type="GO" id="GO:0009092">
    <property type="term" value="P:homoserine metabolic process"/>
    <property type="evidence" value="ECO:0007669"/>
    <property type="project" value="TreeGrafter"/>
</dbReference>
<feature type="binding site" evidence="2">
    <location>
        <position position="349"/>
    </location>
    <ligand>
        <name>substrate</name>
    </ligand>
</feature>
<feature type="active site" description="Nucleophile" evidence="2 3">
    <location>
        <position position="147"/>
    </location>
</feature>
<dbReference type="Gene3D" id="1.10.1740.110">
    <property type="match status" value="1"/>
</dbReference>
<dbReference type="Gene3D" id="3.40.50.1820">
    <property type="entry name" value="alpha/beta hydrolase"/>
    <property type="match status" value="1"/>
</dbReference>
<dbReference type="InterPro" id="IPR000073">
    <property type="entry name" value="AB_hydrolase_1"/>
</dbReference>
<comment type="catalytic activity">
    <reaction evidence="2">
        <text>L-homoserine + acetyl-CoA = O-acetyl-L-homoserine + CoA</text>
        <dbReference type="Rhea" id="RHEA:13701"/>
        <dbReference type="ChEBI" id="CHEBI:57287"/>
        <dbReference type="ChEBI" id="CHEBI:57288"/>
        <dbReference type="ChEBI" id="CHEBI:57476"/>
        <dbReference type="ChEBI" id="CHEBI:57716"/>
        <dbReference type="EC" id="2.3.1.31"/>
    </reaction>
</comment>
<dbReference type="RefSeq" id="WP_131993225.1">
    <property type="nucleotide sequence ID" value="NZ_SMGK01000002.1"/>
</dbReference>
<keyword evidence="2" id="KW-0963">Cytoplasm</keyword>
<comment type="subcellular location">
    <subcellularLocation>
        <location evidence="2">Cytoplasm</location>
    </subcellularLocation>
</comment>
<dbReference type="Pfam" id="PF00561">
    <property type="entry name" value="Abhydrolase_1"/>
    <property type="match status" value="1"/>
</dbReference>
<evidence type="ECO:0000256" key="1">
    <source>
        <dbReference type="ARBA" id="ARBA00022679"/>
    </source>
</evidence>
<dbReference type="UniPathway" id="UPA00051">
    <property type="reaction ID" value="UER00074"/>
</dbReference>
<dbReference type="AlphaFoldDB" id="A0A4R1L5W4"/>
<comment type="caution">
    <text evidence="5">The sequence shown here is derived from an EMBL/GenBank/DDBJ whole genome shotgun (WGS) entry which is preliminary data.</text>
</comment>
<protein>
    <recommendedName>
        <fullName evidence="2">Homoserine O-acetyltransferase</fullName>
        <shortName evidence="2">HAT</shortName>
        <ecNumber evidence="2">2.3.1.31</ecNumber>
    </recommendedName>
    <alternativeName>
        <fullName evidence="2">Homoserine transacetylase</fullName>
        <shortName evidence="2">HTA</shortName>
    </alternativeName>
</protein>
<dbReference type="OrthoDB" id="9800754at2"/>
<dbReference type="GO" id="GO:0004414">
    <property type="term" value="F:homoserine O-acetyltransferase activity"/>
    <property type="evidence" value="ECO:0007669"/>
    <property type="project" value="UniProtKB-UniRule"/>
</dbReference>
<keyword evidence="1 2" id="KW-0808">Transferase</keyword>
<gene>
    <name evidence="2" type="primary">metXA</name>
    <name evidence="5" type="ORF">C7378_1161</name>
</gene>
<keyword evidence="6" id="KW-1185">Reference proteome</keyword>
<feature type="active site" evidence="2 3">
    <location>
        <position position="315"/>
    </location>
</feature>
<comment type="caution">
    <text evidence="2">Lacks conserved residue(s) required for the propagation of feature annotation.</text>
</comment>
<accession>A0A4R1L5W4</accession>
<feature type="binding site" evidence="2">
    <location>
        <position position="215"/>
    </location>
    <ligand>
        <name>substrate</name>
    </ligand>
</feature>
<dbReference type="NCBIfam" id="NF001209">
    <property type="entry name" value="PRK00175.1"/>
    <property type="match status" value="1"/>
</dbReference>
<dbReference type="InterPro" id="IPR029058">
    <property type="entry name" value="AB_hydrolase_fold"/>
</dbReference>
<evidence type="ECO:0000313" key="5">
    <source>
        <dbReference type="EMBL" id="TCK73548.1"/>
    </source>
</evidence>
<dbReference type="HAMAP" id="MF_00296">
    <property type="entry name" value="MetX_acyltransf"/>
    <property type="match status" value="1"/>
</dbReference>
<evidence type="ECO:0000256" key="3">
    <source>
        <dbReference type="PIRSR" id="PIRSR000443-1"/>
    </source>
</evidence>
<name>A0A4R1L5W4_9BACT</name>
<comment type="function">
    <text evidence="2">Transfers an acetyl group from acetyl-CoA to L-homoserine, forming acetyl-L-homoserine.</text>
</comment>
<feature type="domain" description="AB hydrolase-1" evidence="4">
    <location>
        <begin position="51"/>
        <end position="332"/>
    </location>
</feature>
<reference evidence="5 6" key="1">
    <citation type="submission" date="2019-03" db="EMBL/GenBank/DDBJ databases">
        <title>Genomic Encyclopedia of Type Strains, Phase IV (KMG-IV): sequencing the most valuable type-strain genomes for metagenomic binning, comparative biology and taxonomic classification.</title>
        <authorList>
            <person name="Goeker M."/>
        </authorList>
    </citation>
    <scope>NUCLEOTIDE SEQUENCE [LARGE SCALE GENOMIC DNA]</scope>
    <source>
        <strain evidence="5 6">DSM 103428</strain>
    </source>
</reference>
<dbReference type="PANTHER" id="PTHR32268">
    <property type="entry name" value="HOMOSERINE O-ACETYLTRANSFERASE"/>
    <property type="match status" value="1"/>
</dbReference>
<dbReference type="Proteomes" id="UP000295210">
    <property type="component" value="Unassembled WGS sequence"/>
</dbReference>
<comment type="subunit">
    <text evidence="2">Homodimer.</text>
</comment>
<dbReference type="PANTHER" id="PTHR32268:SF11">
    <property type="entry name" value="HOMOSERINE O-ACETYLTRANSFERASE"/>
    <property type="match status" value="1"/>
</dbReference>
<keyword evidence="2" id="KW-0012">Acyltransferase</keyword>
<dbReference type="NCBIfam" id="TIGR01392">
    <property type="entry name" value="homoserO_Ac_trn"/>
    <property type="match status" value="1"/>
</dbReference>
<evidence type="ECO:0000313" key="6">
    <source>
        <dbReference type="Proteomes" id="UP000295210"/>
    </source>
</evidence>
<dbReference type="PIRSF" id="PIRSF000443">
    <property type="entry name" value="Homoser_Ac_trans"/>
    <property type="match status" value="1"/>
</dbReference>
<keyword evidence="2" id="KW-0486">Methionine biosynthesis</keyword>
<comment type="similarity">
    <text evidence="2">Belongs to the AB hydrolase superfamily. MetX family.</text>
</comment>
<dbReference type="EMBL" id="SMGK01000002">
    <property type="protein sequence ID" value="TCK73548.1"/>
    <property type="molecule type" value="Genomic_DNA"/>
</dbReference>
<dbReference type="SUPFAM" id="SSF53474">
    <property type="entry name" value="alpha/beta-Hydrolases"/>
    <property type="match status" value="1"/>
</dbReference>
<evidence type="ECO:0000259" key="4">
    <source>
        <dbReference type="Pfam" id="PF00561"/>
    </source>
</evidence>
<organism evidence="5 6">
    <name type="scientific">Acidipila rosea</name>
    <dbReference type="NCBI Taxonomy" id="768535"/>
    <lineage>
        <taxon>Bacteria</taxon>
        <taxon>Pseudomonadati</taxon>
        <taxon>Acidobacteriota</taxon>
        <taxon>Terriglobia</taxon>
        <taxon>Terriglobales</taxon>
        <taxon>Acidobacteriaceae</taxon>
        <taxon>Acidipila</taxon>
    </lineage>
</organism>
<comment type="pathway">
    <text evidence="2">Amino-acid biosynthesis; L-methionine biosynthesis via de novo pathway; O-acetyl-L-homoserine from L-homoserine: step 1/1.</text>
</comment>
<proteinExistence type="inferred from homology"/>
<dbReference type="GO" id="GO:0009086">
    <property type="term" value="P:methionine biosynthetic process"/>
    <property type="evidence" value="ECO:0007669"/>
    <property type="project" value="UniProtKB-UniRule"/>
</dbReference>
<evidence type="ECO:0000256" key="2">
    <source>
        <dbReference type="HAMAP-Rule" id="MF_00296"/>
    </source>
</evidence>